<dbReference type="AlphaFoldDB" id="A0ABD3HTS1"/>
<evidence type="ECO:0000256" key="1">
    <source>
        <dbReference type="ARBA" id="ARBA00001946"/>
    </source>
</evidence>
<keyword evidence="4" id="KW-0067">ATP-binding</keyword>
<dbReference type="InterPro" id="IPR008147">
    <property type="entry name" value="Gln_synt_N"/>
</dbReference>
<evidence type="ECO:0000313" key="11">
    <source>
        <dbReference type="Proteomes" id="UP001633002"/>
    </source>
</evidence>
<evidence type="ECO:0000256" key="5">
    <source>
        <dbReference type="ARBA" id="ARBA00022842"/>
    </source>
</evidence>
<dbReference type="EMBL" id="JBJQOH010000003">
    <property type="protein sequence ID" value="KAL3692749.1"/>
    <property type="molecule type" value="Genomic_DNA"/>
</dbReference>
<name>A0ABD3HTS1_9MARC</name>
<comment type="similarity">
    <text evidence="6 7">Belongs to the glutamine synthetase family.</text>
</comment>
<dbReference type="PANTHER" id="PTHR43785">
    <property type="entry name" value="GAMMA-GLUTAMYLPUTRESCINE SYNTHETASE"/>
    <property type="match status" value="1"/>
</dbReference>
<dbReference type="SMART" id="SM01230">
    <property type="entry name" value="Gln-synt_C"/>
    <property type="match status" value="1"/>
</dbReference>
<feature type="domain" description="GS catalytic" evidence="9">
    <location>
        <begin position="111"/>
        <end position="455"/>
    </location>
</feature>
<dbReference type="SUPFAM" id="SSF54368">
    <property type="entry name" value="Glutamine synthetase, N-terminal domain"/>
    <property type="match status" value="1"/>
</dbReference>
<feature type="domain" description="GS beta-grasp" evidence="8">
    <location>
        <begin position="23"/>
        <end position="105"/>
    </location>
</feature>
<evidence type="ECO:0000259" key="8">
    <source>
        <dbReference type="PROSITE" id="PS51986"/>
    </source>
</evidence>
<dbReference type="Pfam" id="PF00120">
    <property type="entry name" value="Gln-synt_C"/>
    <property type="match status" value="1"/>
</dbReference>
<evidence type="ECO:0000256" key="4">
    <source>
        <dbReference type="ARBA" id="ARBA00022840"/>
    </source>
</evidence>
<evidence type="ECO:0008006" key="12">
    <source>
        <dbReference type="Google" id="ProtNLM"/>
    </source>
</evidence>
<keyword evidence="2" id="KW-0436">Ligase</keyword>
<dbReference type="Gene3D" id="3.30.590.10">
    <property type="entry name" value="Glutamine synthetase/guanido kinase, catalytic domain"/>
    <property type="match status" value="1"/>
</dbReference>
<proteinExistence type="inferred from homology"/>
<keyword evidence="5" id="KW-0460">Magnesium</keyword>
<dbReference type="GO" id="GO:0005524">
    <property type="term" value="F:ATP binding"/>
    <property type="evidence" value="ECO:0007669"/>
    <property type="project" value="UniProtKB-KW"/>
</dbReference>
<dbReference type="NCBIfam" id="TIGR03105">
    <property type="entry name" value="gln_synth_III"/>
    <property type="match status" value="1"/>
</dbReference>
<dbReference type="PROSITE" id="PS00181">
    <property type="entry name" value="GLNA_ATP"/>
    <property type="match status" value="1"/>
</dbReference>
<reference evidence="10 11" key="1">
    <citation type="submission" date="2024-09" db="EMBL/GenBank/DDBJ databases">
        <title>Chromosome-scale assembly of Riccia sorocarpa.</title>
        <authorList>
            <person name="Paukszto L."/>
        </authorList>
    </citation>
    <scope>NUCLEOTIDE SEQUENCE [LARGE SCALE GENOMIC DNA]</scope>
    <source>
        <strain evidence="10">LP-2024</strain>
        <tissue evidence="10">Aerial parts of the thallus</tissue>
    </source>
</reference>
<comment type="cofactor">
    <cofactor evidence="1">
        <name>Mg(2+)</name>
        <dbReference type="ChEBI" id="CHEBI:18420"/>
    </cofactor>
</comment>
<comment type="caution">
    <text evidence="10">The sequence shown here is derived from an EMBL/GenBank/DDBJ whole genome shotgun (WGS) entry which is preliminary data.</text>
</comment>
<dbReference type="PANTHER" id="PTHR43785:SF14">
    <property type="entry name" value="GLUTAMINE SYNTHETASE"/>
    <property type="match status" value="1"/>
</dbReference>
<keyword evidence="3" id="KW-0547">Nucleotide-binding</keyword>
<protein>
    <recommendedName>
        <fullName evidence="12">Glutamine synthetase</fullName>
    </recommendedName>
</protein>
<dbReference type="GO" id="GO:0016874">
    <property type="term" value="F:ligase activity"/>
    <property type="evidence" value="ECO:0007669"/>
    <property type="project" value="UniProtKB-KW"/>
</dbReference>
<evidence type="ECO:0000256" key="2">
    <source>
        <dbReference type="ARBA" id="ARBA00022598"/>
    </source>
</evidence>
<sequence>MSTIKAEEDLTTGGILEKFAAEKNIQFFLISFVDLLGVLRSKMVPASAIKKVANSGPGFAGYAVHFHMTTADPDVFAIPDPSSVIQLPWKKEVAWVASDLYVNGELLKQSPRQVLKDQIKKAADKGYTMKTGVECEFFLIKRDRAFASGIKAAEAYDTAPKPCYRQGSLFKQFDVIAKLVEYMEEMGWKPYQADHEDGKCQFEINWEYDDCLATADKHTFFKFMVKTIAEQYGLQATFMPKPFRSQTGNGCHCHVSLWTVDEPQAVNLFLDSTDEMGLSGLAYQFLAGILQNAKAFSALYNPSVNSYKRLDGQNTSSGSSWAPPSYISYSGNNRTHMVRIPDKGRYEVRRPDGATNPYLLQAALLASGLSGIKKELICPPRCDWNSEKSGPPEGMKLDSLPENLLDALREFEQSEDAKEALGTDFVNSYNEVQMQQWKSYSSFISAWELENTLDC</sequence>
<evidence type="ECO:0000256" key="6">
    <source>
        <dbReference type="PROSITE-ProRule" id="PRU01330"/>
    </source>
</evidence>
<dbReference type="InterPro" id="IPR008146">
    <property type="entry name" value="Gln_synth_cat_dom"/>
</dbReference>
<dbReference type="InterPro" id="IPR014746">
    <property type="entry name" value="Gln_synth/guanido_kin_cat_dom"/>
</dbReference>
<evidence type="ECO:0000313" key="10">
    <source>
        <dbReference type="EMBL" id="KAL3692749.1"/>
    </source>
</evidence>
<organism evidence="10 11">
    <name type="scientific">Riccia sorocarpa</name>
    <dbReference type="NCBI Taxonomy" id="122646"/>
    <lineage>
        <taxon>Eukaryota</taxon>
        <taxon>Viridiplantae</taxon>
        <taxon>Streptophyta</taxon>
        <taxon>Embryophyta</taxon>
        <taxon>Marchantiophyta</taxon>
        <taxon>Marchantiopsida</taxon>
        <taxon>Marchantiidae</taxon>
        <taxon>Marchantiales</taxon>
        <taxon>Ricciaceae</taxon>
        <taxon>Riccia</taxon>
    </lineage>
</organism>
<evidence type="ECO:0000259" key="9">
    <source>
        <dbReference type="PROSITE" id="PS51987"/>
    </source>
</evidence>
<dbReference type="PROSITE" id="PS51987">
    <property type="entry name" value="GS_CATALYTIC"/>
    <property type="match status" value="1"/>
</dbReference>
<dbReference type="Gene3D" id="3.10.20.70">
    <property type="entry name" value="Glutamine synthetase, N-terminal domain"/>
    <property type="match status" value="1"/>
</dbReference>
<gene>
    <name evidence="10" type="ORF">R1sor_006400</name>
</gene>
<accession>A0ABD3HTS1</accession>
<dbReference type="InterPro" id="IPR036651">
    <property type="entry name" value="Gln_synt_N_sf"/>
</dbReference>
<evidence type="ECO:0000256" key="3">
    <source>
        <dbReference type="ARBA" id="ARBA00022741"/>
    </source>
</evidence>
<dbReference type="Proteomes" id="UP001633002">
    <property type="component" value="Unassembled WGS sequence"/>
</dbReference>
<dbReference type="InterPro" id="IPR027303">
    <property type="entry name" value="Gln_synth_gly_rich_site"/>
</dbReference>
<dbReference type="PROSITE" id="PS51986">
    <property type="entry name" value="GS_BETA_GRASP"/>
    <property type="match status" value="1"/>
</dbReference>
<dbReference type="InterPro" id="IPR017536">
    <property type="entry name" value="Glutamine_synthetase_typeIII"/>
</dbReference>
<dbReference type="SUPFAM" id="SSF55931">
    <property type="entry name" value="Glutamine synthetase/guanido kinase"/>
    <property type="match status" value="1"/>
</dbReference>
<evidence type="ECO:0000256" key="7">
    <source>
        <dbReference type="RuleBase" id="RU000384"/>
    </source>
</evidence>
<keyword evidence="11" id="KW-1185">Reference proteome</keyword>